<evidence type="ECO:0000259" key="2">
    <source>
        <dbReference type="Pfam" id="PF01051"/>
    </source>
</evidence>
<dbReference type="Pfam" id="PF21205">
    <property type="entry name" value="Rep3_C"/>
    <property type="match status" value="1"/>
</dbReference>
<organism evidence="3 4">
    <name type="scientific">Paenibacillus allorhizosphaerae</name>
    <dbReference type="NCBI Taxonomy" id="2849866"/>
    <lineage>
        <taxon>Bacteria</taxon>
        <taxon>Bacillati</taxon>
        <taxon>Bacillota</taxon>
        <taxon>Bacilli</taxon>
        <taxon>Bacillales</taxon>
        <taxon>Paenibacillaceae</taxon>
        <taxon>Paenibacillus</taxon>
    </lineage>
</organism>
<dbReference type="RefSeq" id="WP_218101173.1">
    <property type="nucleotide sequence ID" value="NZ_CAJVCE010000016.1"/>
</dbReference>
<evidence type="ECO:0000256" key="1">
    <source>
        <dbReference type="ARBA" id="ARBA00038283"/>
    </source>
</evidence>
<comment type="caution">
    <text evidence="3">The sequence shown here is derived from an EMBL/GenBank/DDBJ whole genome shotgun (WGS) entry which is preliminary data.</text>
</comment>
<feature type="domain" description="Initiator Rep protein WH1" evidence="2">
    <location>
        <begin position="7"/>
        <end position="145"/>
    </location>
</feature>
<evidence type="ECO:0000313" key="4">
    <source>
        <dbReference type="Proteomes" id="UP000730618"/>
    </source>
</evidence>
<evidence type="ECO:0000313" key="3">
    <source>
        <dbReference type="EMBL" id="CAG7651230.1"/>
    </source>
</evidence>
<dbReference type="Proteomes" id="UP000730618">
    <property type="component" value="Unassembled WGS sequence"/>
</dbReference>
<gene>
    <name evidence="3" type="ORF">PAECIP111802_04911</name>
</gene>
<name>A0ABM8VNE7_9BACL</name>
<dbReference type="InterPro" id="IPR000525">
    <property type="entry name" value="Initiator_Rep_WH1"/>
</dbReference>
<dbReference type="EMBL" id="CAJVCE010000016">
    <property type="protein sequence ID" value="CAG7651230.1"/>
    <property type="molecule type" value="Genomic_DNA"/>
</dbReference>
<keyword evidence="4" id="KW-1185">Reference proteome</keyword>
<proteinExistence type="inferred from homology"/>
<accession>A0ABM8VNE7</accession>
<comment type="similarity">
    <text evidence="1">Belongs to the initiator RepB protein family.</text>
</comment>
<dbReference type="Pfam" id="PF01051">
    <property type="entry name" value="Rep3_N"/>
    <property type="match status" value="1"/>
</dbReference>
<sequence length="401" mass="47271">MKNTSLVVKSNDLVEASYKLNLVELRIVFALIATVSPDDTNFKRYQFKVSDFAKLIGVKNKNIYTQIKEYTYGLMSKPFYIGENLQVNWLASAEYLPNEGIIELEFSEKLKPFLLQLKEKFTAFKLKDILKLKSAYSMRIYELMKQYEKIGYRQFTLEKLKKTIGLDLDEYPVYYDFKKRVILTAQKEINELTDINIEFEEIRESKKVTKIKFNISSKDNPKKEAIAPPSEESLGGRMQKFGLNEAQISEILNKYDEPYIVSNLDVVEQAVKLGKVRNVTAYTLSALRDDYRSLTPIELEKREEAKRGAWLNDMKTEYYKLNFNLTEQFIRELKDDELQMVKDNYLSYMVGKKLEATEERFKIYLEKYIAETRLKEYTLEVFLAEQGFYDLEKKEILYPEL</sequence>
<reference evidence="3 4" key="1">
    <citation type="submission" date="2021-06" db="EMBL/GenBank/DDBJ databases">
        <authorList>
            <person name="Criscuolo A."/>
        </authorList>
    </citation>
    <scope>NUCLEOTIDE SEQUENCE [LARGE SCALE GENOMIC DNA]</scope>
    <source>
        <strain evidence="4">CIP 111802</strain>
    </source>
</reference>
<protein>
    <recommendedName>
        <fullName evidence="2">Initiator Rep protein WH1 domain-containing protein</fullName>
    </recommendedName>
</protein>